<keyword evidence="5" id="KW-0698">rRNA processing</keyword>
<evidence type="ECO:0000256" key="3">
    <source>
        <dbReference type="ARBA" id="ARBA00006678"/>
    </source>
</evidence>
<comment type="subcellular location">
    <subcellularLocation>
        <location evidence="2">Cytoplasm</location>
    </subcellularLocation>
    <subcellularLocation>
        <location evidence="1">Nucleus</location>
    </subcellularLocation>
</comment>
<dbReference type="Gene3D" id="3.30.230.70">
    <property type="entry name" value="GHMP Kinase, N-terminal domain"/>
    <property type="match status" value="1"/>
</dbReference>
<dbReference type="SUPFAM" id="SSF54211">
    <property type="entry name" value="Ribosomal protein S5 domain 2-like"/>
    <property type="match status" value="1"/>
</dbReference>
<keyword evidence="12" id="KW-1185">Reference proteome</keyword>
<dbReference type="InterPro" id="IPR027408">
    <property type="entry name" value="PNPase/RNase_PH_dom_sf"/>
</dbReference>
<accession>A0A5C3FBU7</accession>
<sequence>MAAAFDRRRVNGPQSRPLLPALDASASTSASTSRPGPSASSTSSSTTTRPDGRTPLQHRPIFLQTGLVPSASGSAYIETGNLKLACSVFGPRQVKGRQYAGKAELNVEVKFAPFSNRRRRRPGKTTESATLSALVSQALLPSLRLDLLPKASLDIHILVLESDGPEESCVSAGTIAASTALASAGIEMYGIVVGAVALLPSARSSSSAAVAGGPYPLILDPTTSDLSSSNNGARGASRILLCGMPALSSVTCLDVRGGALDPASQVGLQDERLQEALATMSASLNDIHGVVARALAHDFERRRAVLDQPAPST</sequence>
<comment type="similarity">
    <text evidence="3">Belongs to the RNase PH family.</text>
</comment>
<dbReference type="InterPro" id="IPR020568">
    <property type="entry name" value="Ribosomal_Su5_D2-typ_SF"/>
</dbReference>
<dbReference type="GO" id="GO:0071051">
    <property type="term" value="P:poly(A)-dependent snoRNA 3'-end processing"/>
    <property type="evidence" value="ECO:0007669"/>
    <property type="project" value="TreeGrafter"/>
</dbReference>
<evidence type="ECO:0000256" key="5">
    <source>
        <dbReference type="ARBA" id="ARBA00022552"/>
    </source>
</evidence>
<dbReference type="Proteomes" id="UP000323386">
    <property type="component" value="Unassembled WGS sequence"/>
</dbReference>
<organism evidence="11 12">
    <name type="scientific">Pseudozyma flocculosa</name>
    <dbReference type="NCBI Taxonomy" id="84751"/>
    <lineage>
        <taxon>Eukaryota</taxon>
        <taxon>Fungi</taxon>
        <taxon>Dikarya</taxon>
        <taxon>Basidiomycota</taxon>
        <taxon>Ustilaginomycotina</taxon>
        <taxon>Ustilaginomycetes</taxon>
        <taxon>Ustilaginales</taxon>
        <taxon>Ustilaginaceae</taxon>
        <taxon>Pseudozyma</taxon>
    </lineage>
</organism>
<evidence type="ECO:0000256" key="7">
    <source>
        <dbReference type="ARBA" id="ARBA00022884"/>
    </source>
</evidence>
<protein>
    <submittedName>
        <fullName evidence="11">Related to SKI6 - Exosome non-catalytic core component</fullName>
    </submittedName>
</protein>
<dbReference type="GO" id="GO:0000177">
    <property type="term" value="C:cytoplasmic exosome (RNase complex)"/>
    <property type="evidence" value="ECO:0007669"/>
    <property type="project" value="TreeGrafter"/>
</dbReference>
<dbReference type="PANTHER" id="PTHR11953:SF2">
    <property type="entry name" value="EXOSOME COMPLEX COMPONENT MTR3"/>
    <property type="match status" value="1"/>
</dbReference>
<dbReference type="GO" id="GO:0006364">
    <property type="term" value="P:rRNA processing"/>
    <property type="evidence" value="ECO:0007669"/>
    <property type="project" value="UniProtKB-KW"/>
</dbReference>
<feature type="compositionally biased region" description="Low complexity" evidence="9">
    <location>
        <begin position="15"/>
        <end position="55"/>
    </location>
</feature>
<evidence type="ECO:0000256" key="1">
    <source>
        <dbReference type="ARBA" id="ARBA00004123"/>
    </source>
</evidence>
<dbReference type="AlphaFoldDB" id="A0A5C3FBU7"/>
<proteinExistence type="inferred from homology"/>
<feature type="domain" description="Exoribonuclease phosphorolytic" evidence="10">
    <location>
        <begin position="57"/>
        <end position="187"/>
    </location>
</feature>
<dbReference type="GO" id="GO:0071028">
    <property type="term" value="P:nuclear mRNA surveillance"/>
    <property type="evidence" value="ECO:0007669"/>
    <property type="project" value="TreeGrafter"/>
</dbReference>
<dbReference type="InterPro" id="IPR001247">
    <property type="entry name" value="ExoRNase_PH_dom1"/>
</dbReference>
<dbReference type="OrthoDB" id="2504340at2759"/>
<dbReference type="GO" id="GO:0016075">
    <property type="term" value="P:rRNA catabolic process"/>
    <property type="evidence" value="ECO:0007669"/>
    <property type="project" value="TreeGrafter"/>
</dbReference>
<dbReference type="Pfam" id="PF01138">
    <property type="entry name" value="RNase_PH"/>
    <property type="match status" value="1"/>
</dbReference>
<evidence type="ECO:0000256" key="2">
    <source>
        <dbReference type="ARBA" id="ARBA00004496"/>
    </source>
</evidence>
<keyword evidence="8" id="KW-0539">Nucleus</keyword>
<evidence type="ECO:0000313" key="12">
    <source>
        <dbReference type="Proteomes" id="UP000323386"/>
    </source>
</evidence>
<evidence type="ECO:0000256" key="4">
    <source>
        <dbReference type="ARBA" id="ARBA00022490"/>
    </source>
</evidence>
<evidence type="ECO:0000259" key="10">
    <source>
        <dbReference type="Pfam" id="PF01138"/>
    </source>
</evidence>
<evidence type="ECO:0000256" key="9">
    <source>
        <dbReference type="SAM" id="MobiDB-lite"/>
    </source>
</evidence>
<feature type="region of interest" description="Disordered" evidence="9">
    <location>
        <begin position="1"/>
        <end position="57"/>
    </location>
</feature>
<evidence type="ECO:0000256" key="8">
    <source>
        <dbReference type="ARBA" id="ARBA00023242"/>
    </source>
</evidence>
<dbReference type="GO" id="GO:0034475">
    <property type="term" value="P:U4 snRNA 3'-end processing"/>
    <property type="evidence" value="ECO:0007669"/>
    <property type="project" value="TreeGrafter"/>
</dbReference>
<dbReference type="GO" id="GO:0005730">
    <property type="term" value="C:nucleolus"/>
    <property type="evidence" value="ECO:0007669"/>
    <property type="project" value="TreeGrafter"/>
</dbReference>
<evidence type="ECO:0000256" key="6">
    <source>
        <dbReference type="ARBA" id="ARBA00022835"/>
    </source>
</evidence>
<dbReference type="CDD" id="cd11371">
    <property type="entry name" value="RNase_PH_MTR3"/>
    <property type="match status" value="1"/>
</dbReference>
<evidence type="ECO:0000313" key="11">
    <source>
        <dbReference type="EMBL" id="SPO41740.1"/>
    </source>
</evidence>
<reference evidence="11 12" key="1">
    <citation type="submission" date="2018-03" db="EMBL/GenBank/DDBJ databases">
        <authorList>
            <person name="Guldener U."/>
        </authorList>
    </citation>
    <scope>NUCLEOTIDE SEQUENCE [LARGE SCALE GENOMIC DNA]</scope>
    <source>
        <strain evidence="11 12">DAOM196992</strain>
    </source>
</reference>
<dbReference type="PANTHER" id="PTHR11953">
    <property type="entry name" value="EXOSOME COMPLEX COMPONENT"/>
    <property type="match status" value="1"/>
</dbReference>
<dbReference type="EMBL" id="OOIP01000031">
    <property type="protein sequence ID" value="SPO41740.1"/>
    <property type="molecule type" value="Genomic_DNA"/>
</dbReference>
<name>A0A5C3FBU7_9BASI</name>
<keyword evidence="6" id="KW-0271">Exosome</keyword>
<dbReference type="GO" id="GO:0000176">
    <property type="term" value="C:nuclear exosome (RNase complex)"/>
    <property type="evidence" value="ECO:0007669"/>
    <property type="project" value="TreeGrafter"/>
</dbReference>
<dbReference type="GO" id="GO:0003723">
    <property type="term" value="F:RNA binding"/>
    <property type="evidence" value="ECO:0007669"/>
    <property type="project" value="UniProtKB-KW"/>
</dbReference>
<keyword evidence="7" id="KW-0694">RNA-binding</keyword>
<dbReference type="InterPro" id="IPR050080">
    <property type="entry name" value="RNase_PH"/>
</dbReference>
<keyword evidence="4" id="KW-0963">Cytoplasm</keyword>
<gene>
    <name evidence="11" type="ORF">PSFLO_07222</name>
</gene>